<name>A0A2J7TCB2_METSI</name>
<protein>
    <submittedName>
        <fullName evidence="1">Uncharacterized protein</fullName>
    </submittedName>
</protein>
<sequence>MKRLHKLFGWVGGLARRWTDPPFKTLIVNEQLPKVLKPRVLYVVKEDGFEEQAAILCPCGCKRVLQMNLLTDERPCWRVTYNRNGTASLHPSVWRKKDCASHFWFRDGRIVWVRD</sequence>
<dbReference type="Pfam" id="PF20137">
    <property type="entry name" value="BubE"/>
    <property type="match status" value="1"/>
</dbReference>
<organism evidence="1 2">
    <name type="scientific">Methylocella silvestris</name>
    <dbReference type="NCBI Taxonomy" id="199596"/>
    <lineage>
        <taxon>Bacteria</taxon>
        <taxon>Pseudomonadati</taxon>
        <taxon>Pseudomonadota</taxon>
        <taxon>Alphaproteobacteria</taxon>
        <taxon>Hyphomicrobiales</taxon>
        <taxon>Beijerinckiaceae</taxon>
        <taxon>Methylocella</taxon>
    </lineage>
</organism>
<gene>
    <name evidence="1" type="ORF">CR492_18760</name>
</gene>
<evidence type="ECO:0000313" key="2">
    <source>
        <dbReference type="Proteomes" id="UP000236286"/>
    </source>
</evidence>
<dbReference type="AlphaFoldDB" id="A0A2J7TCB2"/>
<reference evidence="1 2" key="1">
    <citation type="submission" date="2017-10" db="EMBL/GenBank/DDBJ databases">
        <title>Genome announcement of Methylocella silvestris TVC from permafrost.</title>
        <authorList>
            <person name="Wang J."/>
            <person name="Geng K."/>
            <person name="Ul-Haque F."/>
            <person name="Crombie A.T."/>
            <person name="Street L.E."/>
            <person name="Wookey P.A."/>
            <person name="Murrell J.C."/>
            <person name="Pratscher J."/>
        </authorList>
    </citation>
    <scope>NUCLEOTIDE SEQUENCE [LARGE SCALE GENOMIC DNA]</scope>
    <source>
        <strain evidence="1 2">TVC</strain>
    </source>
</reference>
<dbReference type="EMBL" id="PDZR01000033">
    <property type="protein sequence ID" value="PNG24400.1"/>
    <property type="molecule type" value="Genomic_DNA"/>
</dbReference>
<dbReference type="RefSeq" id="WP_102845257.1">
    <property type="nucleotide sequence ID" value="NZ_PDZR01000033.1"/>
</dbReference>
<dbReference type="Proteomes" id="UP000236286">
    <property type="component" value="Unassembled WGS sequence"/>
</dbReference>
<dbReference type="OrthoDB" id="8256264at2"/>
<dbReference type="InterPro" id="IPR045384">
    <property type="entry name" value="DUF6527"/>
</dbReference>
<proteinExistence type="predicted"/>
<evidence type="ECO:0000313" key="1">
    <source>
        <dbReference type="EMBL" id="PNG24400.1"/>
    </source>
</evidence>
<comment type="caution">
    <text evidence="1">The sequence shown here is derived from an EMBL/GenBank/DDBJ whole genome shotgun (WGS) entry which is preliminary data.</text>
</comment>
<accession>A0A2J7TCB2</accession>